<keyword evidence="5" id="KW-0460">Magnesium</keyword>
<evidence type="ECO:0000313" key="7">
    <source>
        <dbReference type="EMBL" id="EIT68685.1"/>
    </source>
</evidence>
<evidence type="ECO:0000256" key="5">
    <source>
        <dbReference type="ARBA" id="ARBA00022842"/>
    </source>
</evidence>
<dbReference type="GO" id="GO:0005524">
    <property type="term" value="F:ATP binding"/>
    <property type="evidence" value="ECO:0007669"/>
    <property type="project" value="UniProtKB-KW"/>
</dbReference>
<proteinExistence type="predicted"/>
<evidence type="ECO:0000256" key="1">
    <source>
        <dbReference type="ARBA" id="ARBA00022598"/>
    </source>
</evidence>
<dbReference type="InterPro" id="IPR016185">
    <property type="entry name" value="PreATP-grasp_dom_sf"/>
</dbReference>
<dbReference type="Gene3D" id="3.30.1490.330">
    <property type="match status" value="1"/>
</dbReference>
<dbReference type="InterPro" id="IPR005494">
    <property type="entry name" value="GSPS_pre-ATP-grasp-like_dom"/>
</dbReference>
<reference evidence="7 8" key="1">
    <citation type="journal article" date="2012" name="J. Bacteriol.">
        <title>Genome Sequence of n-Alkane-Degrading Hydrocarboniphaga effusa Strain AP103T (ATCC BAA-332T).</title>
        <authorList>
            <person name="Chang H.K."/>
            <person name="Zylstra G.J."/>
            <person name="Chae J.C."/>
        </authorList>
    </citation>
    <scope>NUCLEOTIDE SEQUENCE [LARGE SCALE GENOMIC DNA]</scope>
    <source>
        <strain evidence="7 8">AP103</strain>
    </source>
</reference>
<dbReference type="Proteomes" id="UP000003704">
    <property type="component" value="Unassembled WGS sequence"/>
</dbReference>
<dbReference type="GO" id="GO:0016874">
    <property type="term" value="F:ligase activity"/>
    <property type="evidence" value="ECO:0007669"/>
    <property type="project" value="UniProtKB-KW"/>
</dbReference>
<dbReference type="GO" id="GO:0046872">
    <property type="term" value="F:metal ion binding"/>
    <property type="evidence" value="ECO:0007669"/>
    <property type="project" value="UniProtKB-KW"/>
</dbReference>
<keyword evidence="8" id="KW-1185">Reference proteome</keyword>
<dbReference type="RefSeq" id="WP_007186815.1">
    <property type="nucleotide sequence ID" value="NZ_AKGD01000003.1"/>
</dbReference>
<evidence type="ECO:0000256" key="3">
    <source>
        <dbReference type="ARBA" id="ARBA00022741"/>
    </source>
</evidence>
<name>I8T432_9GAMM</name>
<evidence type="ECO:0000256" key="2">
    <source>
        <dbReference type="ARBA" id="ARBA00022723"/>
    </source>
</evidence>
<keyword evidence="3" id="KW-0547">Nucleotide-binding</keyword>
<comment type="caution">
    <text evidence="7">The sequence shown here is derived from an EMBL/GenBank/DDBJ whole genome shotgun (WGS) entry which is preliminary data.</text>
</comment>
<sequence length="371" mass="42729">MKRLSIPPRENWEQRLAAIGFEFHSIDGQPYWTEDACYRFDSGQIDELETATQALHDMSLELVDRVVERGDYERLGLNLHASALVEQSWRAGERALYGRMDLSYDGRQPPKLLEYNADTPTALFEASVVQWFWLQDQRSGRDQFNSIHEKLVKAWNEIGLASPRVHFASVHEALEDRVTCEYLRDTCVQAGFETVALDITDVGWNGRAFTDLDERPIAQLFKLYPWEWMLVEAFGEHLHKAPTRWIEPAWKMLLSNKAVLPLLWQWFPGHPNLLPASNSPDTLSGPLVRKPRLGREGQDTQIFESRLLLPKRDGDQVDDWIYQRLHELPDFGGRRPVIGSWIIGDEAAGIGIREDDGPITRNTSRFVPHLF</sequence>
<evidence type="ECO:0000259" key="6">
    <source>
        <dbReference type="Pfam" id="PF03738"/>
    </source>
</evidence>
<dbReference type="SUPFAM" id="SSF56059">
    <property type="entry name" value="Glutathione synthetase ATP-binding domain-like"/>
    <property type="match status" value="1"/>
</dbReference>
<evidence type="ECO:0000313" key="8">
    <source>
        <dbReference type="Proteomes" id="UP000003704"/>
    </source>
</evidence>
<evidence type="ECO:0000256" key="4">
    <source>
        <dbReference type="ARBA" id="ARBA00022840"/>
    </source>
</evidence>
<feature type="domain" description="Glutathionylspermidine synthase pre-ATP-grasp-like" evidence="6">
    <location>
        <begin position="12"/>
        <end position="370"/>
    </location>
</feature>
<dbReference type="PATRIC" id="fig|1172194.4.peg.3765"/>
<keyword evidence="2" id="KW-0479">Metal-binding</keyword>
<accession>I8T432</accession>
<protein>
    <submittedName>
        <fullName evidence="7">Putative glutathionylspermidine synthase</fullName>
    </submittedName>
</protein>
<dbReference type="OrthoDB" id="9765517at2"/>
<dbReference type="SUPFAM" id="SSF52440">
    <property type="entry name" value="PreATP-grasp domain"/>
    <property type="match status" value="1"/>
</dbReference>
<dbReference type="AlphaFoldDB" id="I8T432"/>
<dbReference type="EMBL" id="AKGD01000003">
    <property type="protein sequence ID" value="EIT68685.1"/>
    <property type="molecule type" value="Genomic_DNA"/>
</dbReference>
<keyword evidence="1" id="KW-0436">Ligase</keyword>
<dbReference type="STRING" id="1172194.WQQ_38800"/>
<keyword evidence="4" id="KW-0067">ATP-binding</keyword>
<gene>
    <name evidence="7" type="ORF">WQQ_38800</name>
</gene>
<dbReference type="Pfam" id="PF03738">
    <property type="entry name" value="GSP_synth"/>
    <property type="match status" value="1"/>
</dbReference>
<organism evidence="7 8">
    <name type="scientific">Hydrocarboniphaga effusa AP103</name>
    <dbReference type="NCBI Taxonomy" id="1172194"/>
    <lineage>
        <taxon>Bacteria</taxon>
        <taxon>Pseudomonadati</taxon>
        <taxon>Pseudomonadota</taxon>
        <taxon>Gammaproteobacteria</taxon>
        <taxon>Nevskiales</taxon>
        <taxon>Nevskiaceae</taxon>
        <taxon>Hydrocarboniphaga</taxon>
    </lineage>
</organism>